<dbReference type="SUPFAM" id="SSF49785">
    <property type="entry name" value="Galactose-binding domain-like"/>
    <property type="match status" value="1"/>
</dbReference>
<evidence type="ECO:0000259" key="1">
    <source>
        <dbReference type="PROSITE" id="PS50022"/>
    </source>
</evidence>
<dbReference type="Gene3D" id="2.60.120.260">
    <property type="entry name" value="Galactose-binding domain-like"/>
    <property type="match status" value="1"/>
</dbReference>
<dbReference type="InterPro" id="IPR051918">
    <property type="entry name" value="STPP_CPPED1"/>
</dbReference>
<dbReference type="Pfam" id="PF00754">
    <property type="entry name" value="F5_F8_type_C"/>
    <property type="match status" value="1"/>
</dbReference>
<dbReference type="InterPro" id="IPR006311">
    <property type="entry name" value="TAT_signal"/>
</dbReference>
<evidence type="ECO:0000313" key="3">
    <source>
        <dbReference type="Proteomes" id="UP000199087"/>
    </source>
</evidence>
<feature type="domain" description="F5/8 type C" evidence="1">
    <location>
        <begin position="476"/>
        <end position="627"/>
    </location>
</feature>
<dbReference type="InterPro" id="IPR013783">
    <property type="entry name" value="Ig-like_fold"/>
</dbReference>
<dbReference type="GO" id="GO:0016787">
    <property type="term" value="F:hydrolase activity"/>
    <property type="evidence" value="ECO:0007669"/>
    <property type="project" value="InterPro"/>
</dbReference>
<name>A0A0U1NTX0_9BACI</name>
<sequence length="630" mass="70250">MKKDKLNNEVNEVEEPVQDGLFKKEMDRRTFLEGTTKVAGAAFGLTLLGSLTSLPAKAASISSGMYSNGRKPDLIFPVISDVHIQHQSDDFLNKLITTLDQLNKVVPKQDAFVVNGDLTDLGLVSEYDKFFSAYNVRKQPQAISMFAIGNHDYWNGLSAADAQKRFLSYTGMESMFYHKVVNGYHFIVLYTEDGNTPGTFSVKQIQWLDEQLKIANDDNQKKVNNSEKDDNSQGDDNWIKPIFVFHHQPIKGTIYGSEWGFDQNRDLFYNTLAKYPQVISFSGHTHYPLDDPKIIMQKDFTAIGTSTGAYMWLDSGRIQGEIPGDFASILNQALIVEVYNNEKVVIKRRDIHNNDWTGEPFVIENPGNKKEFTYTADRDKKAPFFTNHAMLSVVNGNTTATSLAIMFTQAKDNLLVHDYKMVVRNAATKAVAKEYLAFSEFYKDPVPNPLTLQLDQLNPNTMYEVEVTAIDAFGNVSNNSLKVLAKTLTPIPHSQMKATATSEETVGANNAASMAIDDDTTTFWHTKWDKSDVLPQSITLSLGGTYTIDKVTYLPRQEGSNGIITAYNLYVSTDGVTFTKVTSGTWENNSAEKLAKFNPTNASYIKLEATAGVNGWASAAEINVLETVKN</sequence>
<dbReference type="InterPro" id="IPR004843">
    <property type="entry name" value="Calcineurin-like_PHP"/>
</dbReference>
<dbReference type="STRING" id="1499688.BN000_01092"/>
<keyword evidence="3" id="KW-1185">Reference proteome</keyword>
<dbReference type="InterPro" id="IPR008979">
    <property type="entry name" value="Galactose-bd-like_sf"/>
</dbReference>
<dbReference type="Proteomes" id="UP000199087">
    <property type="component" value="Unassembled WGS sequence"/>
</dbReference>
<dbReference type="Gene3D" id="3.60.21.10">
    <property type="match status" value="1"/>
</dbReference>
<dbReference type="AlphaFoldDB" id="A0A0U1NTX0"/>
<dbReference type="SUPFAM" id="SSF56300">
    <property type="entry name" value="Metallo-dependent phosphatases"/>
    <property type="match status" value="1"/>
</dbReference>
<dbReference type="PANTHER" id="PTHR43143:SF1">
    <property type="entry name" value="SERINE_THREONINE-PROTEIN PHOSPHATASE CPPED1"/>
    <property type="match status" value="1"/>
</dbReference>
<accession>A0A0U1NTX0</accession>
<protein>
    <submittedName>
        <fullName evidence="2">Phosphatase/fibronectin domain-containing protein</fullName>
    </submittedName>
</protein>
<dbReference type="Pfam" id="PF00149">
    <property type="entry name" value="Metallophos"/>
    <property type="match status" value="1"/>
</dbReference>
<dbReference type="Gene3D" id="2.60.40.10">
    <property type="entry name" value="Immunoglobulins"/>
    <property type="match status" value="1"/>
</dbReference>
<dbReference type="PROSITE" id="PS51318">
    <property type="entry name" value="TAT"/>
    <property type="match status" value="1"/>
</dbReference>
<proteinExistence type="predicted"/>
<dbReference type="EMBL" id="CVRB01000001">
    <property type="protein sequence ID" value="CRK81192.1"/>
    <property type="molecule type" value="Genomic_DNA"/>
</dbReference>
<gene>
    <name evidence="2" type="ORF">BN000_01092</name>
</gene>
<dbReference type="OrthoDB" id="1645838at2"/>
<dbReference type="InterPro" id="IPR029052">
    <property type="entry name" value="Metallo-depent_PP-like"/>
</dbReference>
<dbReference type="PANTHER" id="PTHR43143">
    <property type="entry name" value="METALLOPHOSPHOESTERASE, CALCINEURIN SUPERFAMILY"/>
    <property type="match status" value="1"/>
</dbReference>
<reference evidence="3" key="1">
    <citation type="submission" date="2015-05" db="EMBL/GenBank/DDBJ databases">
        <authorList>
            <person name="Urmite Genomes"/>
        </authorList>
    </citation>
    <scope>NUCLEOTIDE SEQUENCE [LARGE SCALE GENOMIC DNA]</scope>
    <source>
        <strain evidence="3">LF1</strain>
    </source>
</reference>
<dbReference type="RefSeq" id="WP_090631862.1">
    <property type="nucleotide sequence ID" value="NZ_CVRB01000001.1"/>
</dbReference>
<organism evidence="2 3">
    <name type="scientific">Neobacillus massiliamazoniensis</name>
    <dbReference type="NCBI Taxonomy" id="1499688"/>
    <lineage>
        <taxon>Bacteria</taxon>
        <taxon>Bacillati</taxon>
        <taxon>Bacillota</taxon>
        <taxon>Bacilli</taxon>
        <taxon>Bacillales</taxon>
        <taxon>Bacillaceae</taxon>
        <taxon>Neobacillus</taxon>
    </lineage>
</organism>
<dbReference type="PROSITE" id="PS50022">
    <property type="entry name" value="FA58C_3"/>
    <property type="match status" value="1"/>
</dbReference>
<dbReference type="InterPro" id="IPR000421">
    <property type="entry name" value="FA58C"/>
</dbReference>
<evidence type="ECO:0000313" key="2">
    <source>
        <dbReference type="EMBL" id="CRK81192.1"/>
    </source>
</evidence>